<gene>
    <name evidence="2" type="ORF">SAMN02745126_04336</name>
</gene>
<reference evidence="3" key="1">
    <citation type="submission" date="2017-02" db="EMBL/GenBank/DDBJ databases">
        <authorList>
            <person name="Varghese N."/>
            <person name="Submissions S."/>
        </authorList>
    </citation>
    <scope>NUCLEOTIDE SEQUENCE [LARGE SCALE GENOMIC DNA]</scope>
    <source>
        <strain evidence="3">ATCC 27094</strain>
    </source>
</reference>
<name>A0A1T4S6J8_9HYPH</name>
<accession>A0A1T4S6J8</accession>
<dbReference type="Proteomes" id="UP000190092">
    <property type="component" value="Unassembled WGS sequence"/>
</dbReference>
<organism evidence="2 3">
    <name type="scientific">Enhydrobacter aerosaccus</name>
    <dbReference type="NCBI Taxonomy" id="225324"/>
    <lineage>
        <taxon>Bacteria</taxon>
        <taxon>Pseudomonadati</taxon>
        <taxon>Pseudomonadota</taxon>
        <taxon>Alphaproteobacteria</taxon>
        <taxon>Hyphomicrobiales</taxon>
        <taxon>Enhydrobacter</taxon>
    </lineage>
</organism>
<proteinExistence type="predicted"/>
<dbReference type="EMBL" id="FUWJ01000007">
    <property type="protein sequence ID" value="SKA23706.1"/>
    <property type="molecule type" value="Genomic_DNA"/>
</dbReference>
<evidence type="ECO:0000256" key="1">
    <source>
        <dbReference type="SAM" id="MobiDB-lite"/>
    </source>
</evidence>
<evidence type="ECO:0000313" key="2">
    <source>
        <dbReference type="EMBL" id="SKA23706.1"/>
    </source>
</evidence>
<protein>
    <submittedName>
        <fullName evidence="2">Uncharacterized protein</fullName>
    </submittedName>
</protein>
<feature type="non-terminal residue" evidence="2">
    <location>
        <position position="50"/>
    </location>
</feature>
<feature type="region of interest" description="Disordered" evidence="1">
    <location>
        <begin position="16"/>
        <end position="50"/>
    </location>
</feature>
<dbReference type="AlphaFoldDB" id="A0A1T4S6J8"/>
<sequence length="50" mass="5546">MAEAARLGKGRLRQVTDDIPWTPLPRKGERNMKASTPFGLLSPARGERRG</sequence>
<evidence type="ECO:0000313" key="3">
    <source>
        <dbReference type="Proteomes" id="UP000190092"/>
    </source>
</evidence>
<keyword evidence="3" id="KW-1185">Reference proteome</keyword>